<evidence type="ECO:0000313" key="2">
    <source>
        <dbReference type="Proteomes" id="UP000765509"/>
    </source>
</evidence>
<name>A0A9Q3DBM5_9BASI</name>
<dbReference type="PANTHER" id="PTHR11439:SF440">
    <property type="entry name" value="INTEGRASE CATALYTIC DOMAIN-CONTAINING PROTEIN"/>
    <property type="match status" value="1"/>
</dbReference>
<dbReference type="PANTHER" id="PTHR11439">
    <property type="entry name" value="GAG-POL-RELATED RETROTRANSPOSON"/>
    <property type="match status" value="1"/>
</dbReference>
<evidence type="ECO:0008006" key="3">
    <source>
        <dbReference type="Google" id="ProtNLM"/>
    </source>
</evidence>
<sequence>MKDLGRADLLLGIKILPKKCGFSLSQEHSIANIAETFNLIYLALAKTPPKPGLKLTKASEAEVRAFRNLGLNYRSIIGALNYISTKTRPDIAFAISHLSKFPEPPSLNHWVASLQALFYLYHTRKITLKYYNKGKSNIITYSDLDLGNLLINRRSIGG</sequence>
<comment type="caution">
    <text evidence="1">The sequence shown here is derived from an EMBL/GenBank/DDBJ whole genome shotgun (WGS) entry which is preliminary data.</text>
</comment>
<reference evidence="1" key="1">
    <citation type="submission" date="2021-03" db="EMBL/GenBank/DDBJ databases">
        <title>Draft genome sequence of rust myrtle Austropuccinia psidii MF-1, a brazilian biotype.</title>
        <authorList>
            <person name="Quecine M.C."/>
            <person name="Pachon D.M.R."/>
            <person name="Bonatelli M.L."/>
            <person name="Correr F.H."/>
            <person name="Franceschini L.M."/>
            <person name="Leite T.F."/>
            <person name="Margarido G.R.A."/>
            <person name="Almeida C.A."/>
            <person name="Ferrarezi J.A."/>
            <person name="Labate C.A."/>
        </authorList>
    </citation>
    <scope>NUCLEOTIDE SEQUENCE</scope>
    <source>
        <strain evidence="1">MF-1</strain>
    </source>
</reference>
<proteinExistence type="predicted"/>
<keyword evidence="2" id="KW-1185">Reference proteome</keyword>
<dbReference type="Proteomes" id="UP000765509">
    <property type="component" value="Unassembled WGS sequence"/>
</dbReference>
<dbReference type="AlphaFoldDB" id="A0A9Q3DBM5"/>
<organism evidence="1 2">
    <name type="scientific">Austropuccinia psidii MF-1</name>
    <dbReference type="NCBI Taxonomy" id="1389203"/>
    <lineage>
        <taxon>Eukaryota</taxon>
        <taxon>Fungi</taxon>
        <taxon>Dikarya</taxon>
        <taxon>Basidiomycota</taxon>
        <taxon>Pucciniomycotina</taxon>
        <taxon>Pucciniomycetes</taxon>
        <taxon>Pucciniales</taxon>
        <taxon>Sphaerophragmiaceae</taxon>
        <taxon>Austropuccinia</taxon>
    </lineage>
</organism>
<dbReference type="EMBL" id="AVOT02015085">
    <property type="protein sequence ID" value="MBW0499087.1"/>
    <property type="molecule type" value="Genomic_DNA"/>
</dbReference>
<protein>
    <recommendedName>
        <fullName evidence="3">Reverse transcriptase Ty1/copia-type domain-containing protein</fullName>
    </recommendedName>
</protein>
<accession>A0A9Q3DBM5</accession>
<dbReference type="OrthoDB" id="3344688at2759"/>
<evidence type="ECO:0000313" key="1">
    <source>
        <dbReference type="EMBL" id="MBW0499087.1"/>
    </source>
</evidence>
<gene>
    <name evidence="1" type="ORF">O181_038802</name>
</gene>